<sequence length="156" mass="17577">MNSKKSSLSILIFLASLLILSGCSNAGISLELDPNPVEFSQNETSRDLELTVTTEGFGSLSLNNLIIEVIDENDEIIFDEEKEVNITLPVIGEHSKTVEYTLDLKKIFTPEEYDEYNSDETFEEFYLRLLQDESHTLRLTVTGSNDSSLTAQINYN</sequence>
<protein>
    <submittedName>
        <fullName evidence="2">Uncharacterized protein</fullName>
    </submittedName>
</protein>
<feature type="signal peptide" evidence="1">
    <location>
        <begin position="1"/>
        <end position="26"/>
    </location>
</feature>
<evidence type="ECO:0000256" key="1">
    <source>
        <dbReference type="SAM" id="SignalP"/>
    </source>
</evidence>
<accession>A0A2T5RFH1</accession>
<dbReference type="Proteomes" id="UP000244089">
    <property type="component" value="Unassembled WGS sequence"/>
</dbReference>
<name>A0A2T5RFH1_9FIRM</name>
<dbReference type="RefSeq" id="WP_108142695.1">
    <property type="nucleotide sequence ID" value="NZ_QAXS01000052.1"/>
</dbReference>
<keyword evidence="1" id="KW-0732">Signal</keyword>
<feature type="chain" id="PRO_5015530760" evidence="1">
    <location>
        <begin position="27"/>
        <end position="156"/>
    </location>
</feature>
<proteinExistence type="predicted"/>
<comment type="caution">
    <text evidence="2">The sequence shown here is derived from an EMBL/GenBank/DDBJ whole genome shotgun (WGS) entry which is preliminary data.</text>
</comment>
<reference evidence="2 3" key="1">
    <citation type="submission" date="2018-04" db="EMBL/GenBank/DDBJ databases">
        <title>Subsurface microbial communities from deep shales in Ohio and West Virginia, USA.</title>
        <authorList>
            <person name="Wrighton K."/>
        </authorList>
    </citation>
    <scope>NUCLEOTIDE SEQUENCE [LARGE SCALE GENOMIC DNA]</scope>
    <source>
        <strain evidence="2 3">WC1</strain>
    </source>
</reference>
<dbReference type="PROSITE" id="PS51257">
    <property type="entry name" value="PROKAR_LIPOPROTEIN"/>
    <property type="match status" value="1"/>
</dbReference>
<evidence type="ECO:0000313" key="3">
    <source>
        <dbReference type="Proteomes" id="UP000244089"/>
    </source>
</evidence>
<dbReference type="AlphaFoldDB" id="A0A2T5RFH1"/>
<evidence type="ECO:0000313" key="2">
    <source>
        <dbReference type="EMBL" id="PTV93096.1"/>
    </source>
</evidence>
<organism evidence="2 3">
    <name type="scientific">Halanaerobium saccharolyticum</name>
    <dbReference type="NCBI Taxonomy" id="43595"/>
    <lineage>
        <taxon>Bacteria</taxon>
        <taxon>Bacillati</taxon>
        <taxon>Bacillota</taxon>
        <taxon>Clostridia</taxon>
        <taxon>Halanaerobiales</taxon>
        <taxon>Halanaerobiaceae</taxon>
        <taxon>Halanaerobium</taxon>
    </lineage>
</organism>
<dbReference type="EMBL" id="QAXS01000052">
    <property type="protein sequence ID" value="PTV93096.1"/>
    <property type="molecule type" value="Genomic_DNA"/>
</dbReference>
<gene>
    <name evidence="2" type="ORF">C8C76_1521</name>
</gene>